<evidence type="ECO:0000313" key="2">
    <source>
        <dbReference type="Proteomes" id="UP000077177"/>
    </source>
</evidence>
<reference evidence="2" key="1">
    <citation type="submission" date="2015-01" db="EMBL/GenBank/DDBJ databases">
        <title>Flavisolibacter sp./LCS9/ whole genome sequencing.</title>
        <authorList>
            <person name="Kim M.K."/>
            <person name="Srinivasan S."/>
            <person name="Lee J.-J."/>
        </authorList>
    </citation>
    <scope>NUCLEOTIDE SEQUENCE [LARGE SCALE GENOMIC DNA]</scope>
    <source>
        <strain evidence="2">LCS9</strain>
    </source>
</reference>
<organism evidence="1 2">
    <name type="scientific">Flavisolibacter tropicus</name>
    <dbReference type="NCBI Taxonomy" id="1492898"/>
    <lineage>
        <taxon>Bacteria</taxon>
        <taxon>Pseudomonadati</taxon>
        <taxon>Bacteroidota</taxon>
        <taxon>Chitinophagia</taxon>
        <taxon>Chitinophagales</taxon>
        <taxon>Chitinophagaceae</taxon>
        <taxon>Flavisolibacter</taxon>
    </lineage>
</organism>
<gene>
    <name evidence="1" type="ORF">SY85_12820</name>
</gene>
<protein>
    <submittedName>
        <fullName evidence="1">Uncharacterized protein</fullName>
    </submittedName>
</protein>
<accession>A0A172TVW0</accession>
<keyword evidence="2" id="KW-1185">Reference proteome</keyword>
<dbReference type="RefSeq" id="WP_066405093.1">
    <property type="nucleotide sequence ID" value="NZ_CP011390.1"/>
</dbReference>
<evidence type="ECO:0000313" key="1">
    <source>
        <dbReference type="EMBL" id="ANE51261.1"/>
    </source>
</evidence>
<dbReference type="KEGG" id="fla:SY85_12820"/>
<proteinExistence type="predicted"/>
<name>A0A172TVW0_9BACT</name>
<dbReference type="OrthoDB" id="680849at2"/>
<sequence length="76" mass="8354">MQLMMYIGNDMIEAVTVDGAFISVPGYLGSFKRQLKQKYQSLIQESVMQPEFLVINLVPAISTTTTASAYTTATIS</sequence>
<dbReference type="EMBL" id="CP011390">
    <property type="protein sequence ID" value="ANE51261.1"/>
    <property type="molecule type" value="Genomic_DNA"/>
</dbReference>
<dbReference type="STRING" id="1492898.SY85_12820"/>
<dbReference type="Proteomes" id="UP000077177">
    <property type="component" value="Chromosome"/>
</dbReference>
<reference evidence="1 2" key="2">
    <citation type="journal article" date="2016" name="Int. J. Syst. Evol. Microbiol.">
        <title>Flavisolibacter tropicus sp. nov., isolated from tropical soil.</title>
        <authorList>
            <person name="Lee J.J."/>
            <person name="Kang M.S."/>
            <person name="Kim G.S."/>
            <person name="Lee C.S."/>
            <person name="Lim S."/>
            <person name="Lee J."/>
            <person name="Roh S.H."/>
            <person name="Kang H."/>
            <person name="Ha J.M."/>
            <person name="Bae S."/>
            <person name="Jung H.Y."/>
            <person name="Kim M.K."/>
        </authorList>
    </citation>
    <scope>NUCLEOTIDE SEQUENCE [LARGE SCALE GENOMIC DNA]</scope>
    <source>
        <strain evidence="1 2">LCS9</strain>
    </source>
</reference>
<dbReference type="AlphaFoldDB" id="A0A172TVW0"/>